<evidence type="ECO:0000256" key="2">
    <source>
        <dbReference type="ARBA" id="ARBA00009810"/>
    </source>
</evidence>
<dbReference type="STRING" id="1280952.HJA_04136"/>
<dbReference type="InterPro" id="IPR039426">
    <property type="entry name" value="TonB-dep_rcpt-like"/>
</dbReference>
<evidence type="ECO:0000256" key="3">
    <source>
        <dbReference type="ARBA" id="ARBA00022448"/>
    </source>
</evidence>
<protein>
    <submittedName>
        <fullName evidence="14">TonB-dependent siderophore receptor</fullName>
    </submittedName>
</protein>
<keyword evidence="3 10" id="KW-0813">Transport</keyword>
<reference evidence="14 15" key="1">
    <citation type="journal article" date="2014" name="Antonie Van Leeuwenhoek">
        <title>Hyphomonas beringensis sp. nov. and Hyphomonas chukchiensis sp. nov., isolated from surface seawater of the Bering Sea and Chukchi Sea.</title>
        <authorList>
            <person name="Li C."/>
            <person name="Lai Q."/>
            <person name="Li G."/>
            <person name="Dong C."/>
            <person name="Wang J."/>
            <person name="Liao Y."/>
            <person name="Shao Z."/>
        </authorList>
    </citation>
    <scope>NUCLEOTIDE SEQUENCE [LARGE SCALE GENOMIC DNA]</scope>
    <source>
        <strain evidence="14 15">VP2</strain>
    </source>
</reference>
<dbReference type="InterPro" id="IPR037066">
    <property type="entry name" value="Plug_dom_sf"/>
</dbReference>
<dbReference type="Gene3D" id="2.40.170.20">
    <property type="entry name" value="TonB-dependent receptor, beta-barrel domain"/>
    <property type="match status" value="1"/>
</dbReference>
<keyword evidence="7 10" id="KW-0472">Membrane</keyword>
<dbReference type="PANTHER" id="PTHR32552:SF84">
    <property type="entry name" value="TONB-DEPENDENT RECEPTOR-RELATED"/>
    <property type="match status" value="1"/>
</dbReference>
<dbReference type="PATRIC" id="fig|1280952.3.peg.817"/>
<dbReference type="AlphaFoldDB" id="A0A059FIQ9"/>
<dbReference type="EMBL" id="ARYJ01000002">
    <property type="protein sequence ID" value="KCZ90388.1"/>
    <property type="molecule type" value="Genomic_DNA"/>
</dbReference>
<accession>A0A059FIQ9</accession>
<comment type="subcellular location">
    <subcellularLocation>
        <location evidence="1 10">Cell outer membrane</location>
        <topology evidence="1 10">Multi-pass membrane protein</topology>
    </subcellularLocation>
</comment>
<evidence type="ECO:0000256" key="1">
    <source>
        <dbReference type="ARBA" id="ARBA00004571"/>
    </source>
</evidence>
<dbReference type="GO" id="GO:0009279">
    <property type="term" value="C:cell outer membrane"/>
    <property type="evidence" value="ECO:0007669"/>
    <property type="project" value="UniProtKB-SubCell"/>
</dbReference>
<dbReference type="InterPro" id="IPR012910">
    <property type="entry name" value="Plug_dom"/>
</dbReference>
<keyword evidence="8 14" id="KW-0675">Receptor</keyword>
<dbReference type="InterPro" id="IPR036942">
    <property type="entry name" value="Beta-barrel_TonB_sf"/>
</dbReference>
<evidence type="ECO:0000256" key="4">
    <source>
        <dbReference type="ARBA" id="ARBA00022452"/>
    </source>
</evidence>
<evidence type="ECO:0000256" key="10">
    <source>
        <dbReference type="PROSITE-ProRule" id="PRU01360"/>
    </source>
</evidence>
<organism evidence="14 15">
    <name type="scientific">Hyphomonas jannaschiana VP2</name>
    <dbReference type="NCBI Taxonomy" id="1280952"/>
    <lineage>
        <taxon>Bacteria</taxon>
        <taxon>Pseudomonadati</taxon>
        <taxon>Pseudomonadota</taxon>
        <taxon>Alphaproteobacteria</taxon>
        <taxon>Hyphomonadales</taxon>
        <taxon>Hyphomonadaceae</taxon>
        <taxon>Hyphomonas</taxon>
    </lineage>
</organism>
<evidence type="ECO:0000313" key="15">
    <source>
        <dbReference type="Proteomes" id="UP000024816"/>
    </source>
</evidence>
<evidence type="ECO:0000256" key="9">
    <source>
        <dbReference type="ARBA" id="ARBA00023237"/>
    </source>
</evidence>
<comment type="caution">
    <text evidence="14">The sequence shown here is derived from an EMBL/GenBank/DDBJ whole genome shotgun (WGS) entry which is preliminary data.</text>
</comment>
<keyword evidence="9 10" id="KW-0998">Cell outer membrane</keyword>
<keyword evidence="6 11" id="KW-0798">TonB box</keyword>
<sequence>MSLSPFLAQADDVQDTIIVISQRHLSKETEVASRLGLGLYETPATVDVLTQDDLQQQGTRTAIEALNSAPGLASGNLPGSVASVSVRGFHRAVNYLYDGVRQANSDAGMRDYDSWMFERVEVIKGPASVTSGEGALAGAINFVPRQPKLGQHGGEVFASYGSHGTARVAGDLNLPFGDKVALRADLSYAQSAGWIDNTDSEKIAGRLALLIQPSDKLSVTVSADRFGDQFDTAYYGTPLVSAEIARNPSDIVSGSAGLVLDEAMQETNFNVTDGDMDSETTWLRARADYQLSANWTLVSDTSWYTSDRKWIDADEYSFNAGNGLIDRFATHITHDHQYWSERLHFAFDGDLLGRRNRFTVGIEVSDTDFFTERRFGTATSTDPFNPARSVFPPEDPLNFTTRQDVTADVKSVAYFAEDAYNLTPKWLIVGGLRLDTFNLDRKVDDLNADEVSIYGRDYDPVTWRIGTVYSVRPTTQLYAQYTSAATPVTGLFFMSSSRAAFDVTTGDSFEFGIKSSMLDDRLQLTASLYAITQNDILTRDPIDPSLTIQGGRQGSEGAELTVSWRPTDEWSATLSGTILNAEFDELIEGGGLDRSGNRPPNSPEHLADLVVAYVPRALPLSFTGSVRHNGDFFTSNANDVKVGGFTLVDAAVSWEAPLGRLTLRGRNLTDEFYADWSGYASGLVFVGEPRSVELSLSREF</sequence>
<evidence type="ECO:0000256" key="5">
    <source>
        <dbReference type="ARBA" id="ARBA00022692"/>
    </source>
</evidence>
<dbReference type="CDD" id="cd01347">
    <property type="entry name" value="ligand_gated_channel"/>
    <property type="match status" value="1"/>
</dbReference>
<keyword evidence="5 10" id="KW-0812">Transmembrane</keyword>
<evidence type="ECO:0000256" key="11">
    <source>
        <dbReference type="RuleBase" id="RU003357"/>
    </source>
</evidence>
<dbReference type="GO" id="GO:0038023">
    <property type="term" value="F:signaling receptor activity"/>
    <property type="evidence" value="ECO:0007669"/>
    <property type="project" value="InterPro"/>
</dbReference>
<name>A0A059FIQ9_9PROT</name>
<dbReference type="Proteomes" id="UP000024816">
    <property type="component" value="Unassembled WGS sequence"/>
</dbReference>
<dbReference type="PROSITE" id="PS52016">
    <property type="entry name" value="TONB_DEPENDENT_REC_3"/>
    <property type="match status" value="1"/>
</dbReference>
<dbReference type="PANTHER" id="PTHR32552">
    <property type="entry name" value="FERRICHROME IRON RECEPTOR-RELATED"/>
    <property type="match status" value="1"/>
</dbReference>
<comment type="similarity">
    <text evidence="2 10 11">Belongs to the TonB-dependent receptor family.</text>
</comment>
<dbReference type="InterPro" id="IPR000531">
    <property type="entry name" value="Beta-barrel_TonB"/>
</dbReference>
<keyword evidence="4 10" id="KW-1134">Transmembrane beta strand</keyword>
<evidence type="ECO:0000256" key="6">
    <source>
        <dbReference type="ARBA" id="ARBA00023077"/>
    </source>
</evidence>
<gene>
    <name evidence="14" type="ORF">HJA_04136</name>
</gene>
<dbReference type="Pfam" id="PF07715">
    <property type="entry name" value="Plug"/>
    <property type="match status" value="1"/>
</dbReference>
<dbReference type="eggNOG" id="COG4774">
    <property type="taxonomic scope" value="Bacteria"/>
</dbReference>
<dbReference type="NCBIfam" id="TIGR01783">
    <property type="entry name" value="TonB-siderophor"/>
    <property type="match status" value="1"/>
</dbReference>
<evidence type="ECO:0000256" key="8">
    <source>
        <dbReference type="ARBA" id="ARBA00023170"/>
    </source>
</evidence>
<evidence type="ECO:0000259" key="12">
    <source>
        <dbReference type="Pfam" id="PF00593"/>
    </source>
</evidence>
<evidence type="ECO:0000313" key="14">
    <source>
        <dbReference type="EMBL" id="KCZ90388.1"/>
    </source>
</evidence>
<dbReference type="SUPFAM" id="SSF56935">
    <property type="entry name" value="Porins"/>
    <property type="match status" value="1"/>
</dbReference>
<dbReference type="Pfam" id="PF00593">
    <property type="entry name" value="TonB_dep_Rec_b-barrel"/>
    <property type="match status" value="1"/>
</dbReference>
<dbReference type="InterPro" id="IPR010105">
    <property type="entry name" value="TonB_sidphr_rcpt"/>
</dbReference>
<evidence type="ECO:0000259" key="13">
    <source>
        <dbReference type="Pfam" id="PF07715"/>
    </source>
</evidence>
<proteinExistence type="inferred from homology"/>
<evidence type="ECO:0000256" key="7">
    <source>
        <dbReference type="ARBA" id="ARBA00023136"/>
    </source>
</evidence>
<dbReference type="RefSeq" id="WP_241764289.1">
    <property type="nucleotide sequence ID" value="NZ_ARYJ01000002.1"/>
</dbReference>
<dbReference type="GO" id="GO:0015344">
    <property type="term" value="F:siderophore uptake transmembrane transporter activity"/>
    <property type="evidence" value="ECO:0007669"/>
    <property type="project" value="TreeGrafter"/>
</dbReference>
<feature type="domain" description="TonB-dependent receptor-like beta-barrel" evidence="12">
    <location>
        <begin position="269"/>
        <end position="668"/>
    </location>
</feature>
<dbReference type="Gene3D" id="2.170.130.10">
    <property type="entry name" value="TonB-dependent receptor, plug domain"/>
    <property type="match status" value="1"/>
</dbReference>
<dbReference type="GO" id="GO:0015891">
    <property type="term" value="P:siderophore transport"/>
    <property type="evidence" value="ECO:0007669"/>
    <property type="project" value="InterPro"/>
</dbReference>
<feature type="domain" description="TonB-dependent receptor plug" evidence="13">
    <location>
        <begin position="40"/>
        <end position="139"/>
    </location>
</feature>
<keyword evidence="15" id="KW-1185">Reference proteome</keyword>